<comment type="caution">
    <text evidence="1">The sequence shown here is derived from an EMBL/GenBank/DDBJ whole genome shotgun (WGS) entry which is preliminary data.</text>
</comment>
<dbReference type="EMBL" id="PGGS01000015">
    <property type="protein sequence ID" value="PNH12119.1"/>
    <property type="molecule type" value="Genomic_DNA"/>
</dbReference>
<name>A0A2J8AHX0_9CHLO</name>
<reference evidence="1 2" key="1">
    <citation type="journal article" date="2017" name="Mol. Biol. Evol.">
        <title>The 4-celled Tetrabaena socialis nuclear genome reveals the essential components for genetic control of cell number at the origin of multicellularity in the volvocine lineage.</title>
        <authorList>
            <person name="Featherston J."/>
            <person name="Arakaki Y."/>
            <person name="Hanschen E.R."/>
            <person name="Ferris P.J."/>
            <person name="Michod R.E."/>
            <person name="Olson B.J.S.C."/>
            <person name="Nozaki H."/>
            <person name="Durand P.M."/>
        </authorList>
    </citation>
    <scope>NUCLEOTIDE SEQUENCE [LARGE SCALE GENOMIC DNA]</scope>
    <source>
        <strain evidence="1 2">NIES-571</strain>
    </source>
</reference>
<dbReference type="OrthoDB" id="543981at2759"/>
<gene>
    <name evidence="1" type="ORF">TSOC_001030</name>
</gene>
<accession>A0A2J8AHX0</accession>
<evidence type="ECO:0000313" key="2">
    <source>
        <dbReference type="Proteomes" id="UP000236333"/>
    </source>
</evidence>
<keyword evidence="2" id="KW-1185">Reference proteome</keyword>
<dbReference type="AlphaFoldDB" id="A0A2J8AHX0"/>
<organism evidence="1 2">
    <name type="scientific">Tetrabaena socialis</name>
    <dbReference type="NCBI Taxonomy" id="47790"/>
    <lineage>
        <taxon>Eukaryota</taxon>
        <taxon>Viridiplantae</taxon>
        <taxon>Chlorophyta</taxon>
        <taxon>core chlorophytes</taxon>
        <taxon>Chlorophyceae</taxon>
        <taxon>CS clade</taxon>
        <taxon>Chlamydomonadales</taxon>
        <taxon>Tetrabaenaceae</taxon>
        <taxon>Tetrabaena</taxon>
    </lineage>
</organism>
<sequence length="125" mass="13359">MLLSARAAPIPGRRPSRVVVARASAPHYQQFSVGLAASLGVALVLVAPSLAIDPDSKQAPPPPAGAATAISFTRVDAKVVEKIRARDEMMAWKCQGTMYDCDGELAAAAEKRFEEMSSKFKTEEE</sequence>
<protein>
    <submittedName>
        <fullName evidence="1">Uncharacterized protein</fullName>
    </submittedName>
</protein>
<proteinExistence type="predicted"/>
<dbReference type="Proteomes" id="UP000236333">
    <property type="component" value="Unassembled WGS sequence"/>
</dbReference>
<evidence type="ECO:0000313" key="1">
    <source>
        <dbReference type="EMBL" id="PNH12119.1"/>
    </source>
</evidence>